<evidence type="ECO:0000313" key="4">
    <source>
        <dbReference type="Proteomes" id="UP001500582"/>
    </source>
</evidence>
<feature type="domain" description="Glycosyltransferase subfamily 4-like N-terminal" evidence="2">
    <location>
        <begin position="70"/>
        <end position="168"/>
    </location>
</feature>
<dbReference type="Gene3D" id="3.40.50.2000">
    <property type="entry name" value="Glycogen Phosphorylase B"/>
    <property type="match status" value="2"/>
</dbReference>
<sequence length="378" mass="42275">MSKKVMLLTLQTFSSTGGIQKMTRVLGHTLNIIAQQNQWKFTMFSAYDADTDLQTQYVPLCNFKGFNKNKAGFVKRSIAEGIRADVVILSHVNLAFVGLAIKLVNPKCDIWLIAHGIEIWRTLSPVKKTLLTACNKVLCVSRFTKEQLITLHKIDEHKCVVLNNIVDPLMPLPITFEKPQHLLDQYKLNADSRVLFTLTRLASTEQYKGYDSVIRSIAELKNDIPGIKYILAGKYDVYEKKRIDQLIKDTGTKQQIILTGFIDDATVPAHFLLADSFVLPSTKEGFGIVLVEAMACGLPVICGNADGAVDAVRDGELGVAIDPHDQEQLTRTIASHLAHPSTIAERQLLQQHCLYYFSQEGYISRLEKLLTEDDNNNG</sequence>
<reference evidence="4" key="1">
    <citation type="journal article" date="2019" name="Int. J. Syst. Evol. Microbiol.">
        <title>The Global Catalogue of Microorganisms (GCM) 10K type strain sequencing project: providing services to taxonomists for standard genome sequencing and annotation.</title>
        <authorList>
            <consortium name="The Broad Institute Genomics Platform"/>
            <consortium name="The Broad Institute Genome Sequencing Center for Infectious Disease"/>
            <person name="Wu L."/>
            <person name="Ma J."/>
        </authorList>
    </citation>
    <scope>NUCLEOTIDE SEQUENCE [LARGE SCALE GENOMIC DNA]</scope>
    <source>
        <strain evidence="4">JCM 17705</strain>
    </source>
</reference>
<comment type="caution">
    <text evidence="3">The sequence shown here is derived from an EMBL/GenBank/DDBJ whole genome shotgun (WGS) entry which is preliminary data.</text>
</comment>
<protein>
    <recommendedName>
        <fullName evidence="5">Glycosyltransferase involved in cell wall biosynthesis</fullName>
    </recommendedName>
</protein>
<evidence type="ECO:0008006" key="5">
    <source>
        <dbReference type="Google" id="ProtNLM"/>
    </source>
</evidence>
<dbReference type="Proteomes" id="UP001500582">
    <property type="component" value="Unassembled WGS sequence"/>
</dbReference>
<dbReference type="InterPro" id="IPR001296">
    <property type="entry name" value="Glyco_trans_1"/>
</dbReference>
<feature type="domain" description="Glycosyl transferase family 1" evidence="1">
    <location>
        <begin position="187"/>
        <end position="340"/>
    </location>
</feature>
<dbReference type="SUPFAM" id="SSF53756">
    <property type="entry name" value="UDP-Glycosyltransferase/glycogen phosphorylase"/>
    <property type="match status" value="1"/>
</dbReference>
<dbReference type="CDD" id="cd03801">
    <property type="entry name" value="GT4_PimA-like"/>
    <property type="match status" value="1"/>
</dbReference>
<dbReference type="Pfam" id="PF13439">
    <property type="entry name" value="Glyco_transf_4"/>
    <property type="match status" value="1"/>
</dbReference>
<dbReference type="EMBL" id="BAABFT010000008">
    <property type="protein sequence ID" value="GAA4328232.1"/>
    <property type="molecule type" value="Genomic_DNA"/>
</dbReference>
<gene>
    <name evidence="3" type="ORF">GCM10023149_32150</name>
</gene>
<evidence type="ECO:0000259" key="2">
    <source>
        <dbReference type="Pfam" id="PF13439"/>
    </source>
</evidence>
<dbReference type="InterPro" id="IPR028098">
    <property type="entry name" value="Glyco_trans_4-like_N"/>
</dbReference>
<evidence type="ECO:0000313" key="3">
    <source>
        <dbReference type="EMBL" id="GAA4328232.1"/>
    </source>
</evidence>
<dbReference type="PANTHER" id="PTHR12526">
    <property type="entry name" value="GLYCOSYLTRANSFERASE"/>
    <property type="match status" value="1"/>
</dbReference>
<evidence type="ECO:0000259" key="1">
    <source>
        <dbReference type="Pfam" id="PF00534"/>
    </source>
</evidence>
<accession>A0ABP8GQD6</accession>
<proteinExistence type="predicted"/>
<keyword evidence="4" id="KW-1185">Reference proteome</keyword>
<dbReference type="RefSeq" id="WP_345212152.1">
    <property type="nucleotide sequence ID" value="NZ_BAABFT010000008.1"/>
</dbReference>
<name>A0ABP8GQD6_9SPHI</name>
<organism evidence="3 4">
    <name type="scientific">Mucilaginibacter gynuensis</name>
    <dbReference type="NCBI Taxonomy" id="1302236"/>
    <lineage>
        <taxon>Bacteria</taxon>
        <taxon>Pseudomonadati</taxon>
        <taxon>Bacteroidota</taxon>
        <taxon>Sphingobacteriia</taxon>
        <taxon>Sphingobacteriales</taxon>
        <taxon>Sphingobacteriaceae</taxon>
        <taxon>Mucilaginibacter</taxon>
    </lineage>
</organism>
<dbReference type="Pfam" id="PF00534">
    <property type="entry name" value="Glycos_transf_1"/>
    <property type="match status" value="1"/>
</dbReference>